<dbReference type="InterPro" id="IPR037401">
    <property type="entry name" value="SnoaL-like"/>
</dbReference>
<evidence type="ECO:0000259" key="1">
    <source>
        <dbReference type="Pfam" id="PF13577"/>
    </source>
</evidence>
<dbReference type="Proteomes" id="UP000031774">
    <property type="component" value="Chromosome"/>
</dbReference>
<sequence length="181" mass="19672">MKPRLAGVDMPPEDVDAIVALVAEVEHAQQNALPEAFVELFRPDALWSLPYGTPVTGLEEIGAFCRRVLPATADQPLTSTYETEYIHFLRPDVAAVKIRQRPVTRDGELLDDLLRRPDTPGTRSGCRGSSANVRRWASLVATLPPAAPDTSLYVLTKSAGRWRISVAQDTTAIEPDGLAAA</sequence>
<dbReference type="NCBIfam" id="TIGR02246">
    <property type="entry name" value="SgcJ/EcaC family oxidoreductase"/>
    <property type="match status" value="1"/>
</dbReference>
<dbReference type="SUPFAM" id="SSF54427">
    <property type="entry name" value="NTF2-like"/>
    <property type="match status" value="1"/>
</dbReference>
<evidence type="ECO:0000313" key="2">
    <source>
        <dbReference type="EMBL" id="AJF63775.1"/>
    </source>
</evidence>
<organism evidence="2 3">
    <name type="scientific">Streptomyces vietnamensis</name>
    <dbReference type="NCBI Taxonomy" id="362257"/>
    <lineage>
        <taxon>Bacteria</taxon>
        <taxon>Bacillati</taxon>
        <taxon>Actinomycetota</taxon>
        <taxon>Actinomycetes</taxon>
        <taxon>Kitasatosporales</taxon>
        <taxon>Streptomycetaceae</taxon>
        <taxon>Streptomyces</taxon>
    </lineage>
</organism>
<dbReference type="HOGENOM" id="CLU_129336_2_0_11"/>
<dbReference type="Pfam" id="PF13577">
    <property type="entry name" value="SnoaL_4"/>
    <property type="match status" value="1"/>
</dbReference>
<dbReference type="STRING" id="362257.SVTN_04305"/>
<protein>
    <submittedName>
        <fullName evidence="2">NAD-dependent epimerase/dehydratase</fullName>
    </submittedName>
</protein>
<dbReference type="InterPro" id="IPR032710">
    <property type="entry name" value="NTF2-like_dom_sf"/>
</dbReference>
<proteinExistence type="predicted"/>
<reference evidence="2 3" key="1">
    <citation type="submission" date="2014-12" db="EMBL/GenBank/DDBJ databases">
        <title>Complete genome sequence of Streptomyces vietnamensis strain GIMV4.0001, a genetic manipulable producer of the benzoisochromanequinone antibiotic granaticin.</title>
        <authorList>
            <person name="Deng M.R."/>
            <person name="Guo J."/>
            <person name="Ma L.Y."/>
            <person name="Feng G.D."/>
            <person name="Mo C.Y."/>
            <person name="Zhu H.H."/>
        </authorList>
    </citation>
    <scope>NUCLEOTIDE SEQUENCE [LARGE SCALE GENOMIC DNA]</scope>
    <source>
        <strain evidence="3">GIMV4.0001</strain>
    </source>
</reference>
<dbReference type="EMBL" id="CP010407">
    <property type="protein sequence ID" value="AJF63775.1"/>
    <property type="molecule type" value="Genomic_DNA"/>
</dbReference>
<accession>A0A0B5HNT7</accession>
<dbReference type="RefSeq" id="WP_041127859.1">
    <property type="nucleotide sequence ID" value="NZ_CP010407.1"/>
</dbReference>
<name>A0A0B5HNT7_9ACTN</name>
<dbReference type="InterPro" id="IPR011944">
    <property type="entry name" value="Steroid_delta5-4_isomerase"/>
</dbReference>
<evidence type="ECO:0000313" key="3">
    <source>
        <dbReference type="Proteomes" id="UP000031774"/>
    </source>
</evidence>
<keyword evidence="3" id="KW-1185">Reference proteome</keyword>
<dbReference type="KEGG" id="svt:SVTN_04305"/>
<feature type="domain" description="SnoaL-like" evidence="1">
    <location>
        <begin position="13"/>
        <end position="97"/>
    </location>
</feature>
<dbReference type="Gene3D" id="3.10.450.50">
    <property type="match status" value="1"/>
</dbReference>
<dbReference type="AlphaFoldDB" id="A0A0B5HNT7"/>
<gene>
    <name evidence="2" type="ORF">SVTN_04305</name>
</gene>